<sequence length="175" mass="18854">MTFSRSVYICCCSFPMGQDNTSCLSLCCCAAENLEGLLLLLLLRGCQGSVGFILRWSQLRLKAACPCPRILSQSKHAPGKNMLFVPVTVSGYRQYVDLEGADKVALVNPPPLELSLAACLAPSYNQSESGPSTVPSKQSTRHQEKNLSHSTTGRTLSSATMLKLCACSTWSSDVT</sequence>
<evidence type="ECO:0000256" key="1">
    <source>
        <dbReference type="SAM" id="MobiDB-lite"/>
    </source>
</evidence>
<reference evidence="2 3" key="1">
    <citation type="submission" date="2021-06" db="EMBL/GenBank/DDBJ databases">
        <authorList>
            <person name="Palmer J.M."/>
        </authorList>
    </citation>
    <scope>NUCLEOTIDE SEQUENCE [LARGE SCALE GENOMIC DNA]</scope>
    <source>
        <strain evidence="2 3">XC_2019</strain>
        <tissue evidence="2">Muscle</tissue>
    </source>
</reference>
<feature type="region of interest" description="Disordered" evidence="1">
    <location>
        <begin position="127"/>
        <end position="154"/>
    </location>
</feature>
<protein>
    <submittedName>
        <fullName evidence="2">Uncharacterized protein</fullName>
    </submittedName>
</protein>
<evidence type="ECO:0000313" key="3">
    <source>
        <dbReference type="Proteomes" id="UP001434883"/>
    </source>
</evidence>
<dbReference type="Proteomes" id="UP001434883">
    <property type="component" value="Unassembled WGS sequence"/>
</dbReference>
<gene>
    <name evidence="2" type="ORF">XENOCAPTIV_010398</name>
</gene>
<accession>A0ABV0QZL6</accession>
<organism evidence="2 3">
    <name type="scientific">Xenoophorus captivus</name>
    <dbReference type="NCBI Taxonomy" id="1517983"/>
    <lineage>
        <taxon>Eukaryota</taxon>
        <taxon>Metazoa</taxon>
        <taxon>Chordata</taxon>
        <taxon>Craniata</taxon>
        <taxon>Vertebrata</taxon>
        <taxon>Euteleostomi</taxon>
        <taxon>Actinopterygii</taxon>
        <taxon>Neopterygii</taxon>
        <taxon>Teleostei</taxon>
        <taxon>Neoteleostei</taxon>
        <taxon>Acanthomorphata</taxon>
        <taxon>Ovalentaria</taxon>
        <taxon>Atherinomorphae</taxon>
        <taxon>Cyprinodontiformes</taxon>
        <taxon>Goodeidae</taxon>
        <taxon>Xenoophorus</taxon>
    </lineage>
</organism>
<comment type="caution">
    <text evidence="2">The sequence shown here is derived from an EMBL/GenBank/DDBJ whole genome shotgun (WGS) entry which is preliminary data.</text>
</comment>
<proteinExistence type="predicted"/>
<dbReference type="EMBL" id="JAHRIN010027483">
    <property type="protein sequence ID" value="MEQ2201295.1"/>
    <property type="molecule type" value="Genomic_DNA"/>
</dbReference>
<name>A0ABV0QZL6_9TELE</name>
<feature type="compositionally biased region" description="Polar residues" evidence="1">
    <location>
        <begin position="127"/>
        <end position="138"/>
    </location>
</feature>
<evidence type="ECO:0000313" key="2">
    <source>
        <dbReference type="EMBL" id="MEQ2201295.1"/>
    </source>
</evidence>
<keyword evidence="3" id="KW-1185">Reference proteome</keyword>